<accession>A0A9P6GUK6</accession>
<dbReference type="Proteomes" id="UP000740883">
    <property type="component" value="Unassembled WGS sequence"/>
</dbReference>
<reference evidence="1 2" key="1">
    <citation type="journal article" date="2020" name="Genome Biol. Evol.">
        <title>Comparative genomics of strictly vertically transmitted, feminizing microsporidia endosymbionts of amphipod crustaceans.</title>
        <authorList>
            <person name="Cormier A."/>
            <person name="Chebbi M.A."/>
            <person name="Giraud I."/>
            <person name="Wattier R."/>
            <person name="Teixeira M."/>
            <person name="Gilbert C."/>
            <person name="Rigaud T."/>
            <person name="Cordaux R."/>
        </authorList>
    </citation>
    <scope>NUCLEOTIDE SEQUENCE [LARGE SCALE GENOMIC DNA]</scope>
    <source>
        <strain evidence="1 2">Ou3-Ou53</strain>
    </source>
</reference>
<feature type="non-terminal residue" evidence="1">
    <location>
        <position position="244"/>
    </location>
</feature>
<dbReference type="GO" id="GO:0031012">
    <property type="term" value="C:extracellular matrix"/>
    <property type="evidence" value="ECO:0007669"/>
    <property type="project" value="TreeGrafter"/>
</dbReference>
<keyword evidence="2" id="KW-1185">Reference proteome</keyword>
<proteinExistence type="predicted"/>
<sequence length="244" mass="28127">MVKTPTRGSNILDLLFSASNSHVTNVEVGEPLGTSDHNCIRFLIELELKTSTNCEKVPNFRLANFDGLRESMVSANITLGQDVNQSLDYFLTALKNIEHEYIPRKNRRTAAYQPKYWKGELQRLHSQKKTKHSMKQRHPYDDVAKNEYKISRRKLKRVLKRKKKDYENEIAANAKTNPKQFFSYISSKKNSKSVIGPLENDVGELETDDTKMSVLLNEYFCPVFTLEDIIAAKQIEALTTVNFY</sequence>
<dbReference type="OrthoDB" id="416454at2759"/>
<evidence type="ECO:0000313" key="2">
    <source>
        <dbReference type="Proteomes" id="UP000740883"/>
    </source>
</evidence>
<evidence type="ECO:0008006" key="3">
    <source>
        <dbReference type="Google" id="ProtNLM"/>
    </source>
</evidence>
<protein>
    <recommendedName>
        <fullName evidence="3">Endonuclease/exonuclease/phosphatase domain-containing protein</fullName>
    </recommendedName>
</protein>
<dbReference type="PANTHER" id="PTHR33395:SF22">
    <property type="entry name" value="REVERSE TRANSCRIPTASE DOMAIN-CONTAINING PROTEIN"/>
    <property type="match status" value="1"/>
</dbReference>
<name>A0A9P6GUK6_9MICR</name>
<dbReference type="EMBL" id="SBJO01001362">
    <property type="protein sequence ID" value="KAF9746896.1"/>
    <property type="molecule type" value="Genomic_DNA"/>
</dbReference>
<comment type="caution">
    <text evidence="1">The sequence shown here is derived from an EMBL/GenBank/DDBJ whole genome shotgun (WGS) entry which is preliminary data.</text>
</comment>
<evidence type="ECO:0000313" key="1">
    <source>
        <dbReference type="EMBL" id="KAF9746896.1"/>
    </source>
</evidence>
<organism evidence="1 2">
    <name type="scientific">Nosema granulosis</name>
    <dbReference type="NCBI Taxonomy" id="83296"/>
    <lineage>
        <taxon>Eukaryota</taxon>
        <taxon>Fungi</taxon>
        <taxon>Fungi incertae sedis</taxon>
        <taxon>Microsporidia</taxon>
        <taxon>Nosematidae</taxon>
        <taxon>Nosema</taxon>
    </lineage>
</organism>
<gene>
    <name evidence="1" type="ORF">NGRA_3528</name>
</gene>
<dbReference type="AlphaFoldDB" id="A0A9P6GUK6"/>
<dbReference type="PANTHER" id="PTHR33395">
    <property type="entry name" value="TRANSCRIPTASE, PUTATIVE-RELATED-RELATED"/>
    <property type="match status" value="1"/>
</dbReference>